<reference evidence="6" key="1">
    <citation type="submission" date="2017-02" db="EMBL/GenBank/DDBJ databases">
        <authorList>
            <person name="Varghese N."/>
            <person name="Submissions S."/>
        </authorList>
    </citation>
    <scope>NUCLEOTIDE SEQUENCE [LARGE SCALE GENOMIC DNA]</scope>
    <source>
        <strain evidence="6">9H-4</strain>
    </source>
</reference>
<keyword evidence="2" id="KW-0378">Hydrolase</keyword>
<evidence type="ECO:0000313" key="5">
    <source>
        <dbReference type="EMBL" id="SKB10129.1"/>
    </source>
</evidence>
<dbReference type="InterPro" id="IPR019800">
    <property type="entry name" value="Glyco_hydro_3_AS"/>
</dbReference>
<dbReference type="Proteomes" id="UP000191040">
    <property type="component" value="Chromosome I"/>
</dbReference>
<feature type="domain" description="Glycoside hydrolase family 3 N-terminal" evidence="4">
    <location>
        <begin position="34"/>
        <end position="327"/>
    </location>
</feature>
<dbReference type="SUPFAM" id="SSF51445">
    <property type="entry name" value="(Trans)glycosidases"/>
    <property type="match status" value="1"/>
</dbReference>
<dbReference type="AlphaFoldDB" id="A0A1T4Z7Y9"/>
<proteinExistence type="inferred from homology"/>
<dbReference type="InterPro" id="IPR017853">
    <property type="entry name" value="GH"/>
</dbReference>
<accession>A0A1T4Z7Y9</accession>
<dbReference type="PANTHER" id="PTHR30480">
    <property type="entry name" value="BETA-HEXOSAMINIDASE-RELATED"/>
    <property type="match status" value="1"/>
</dbReference>
<name>A0A1T4Z7Y9_9ACTN</name>
<protein>
    <submittedName>
        <fullName evidence="5">Beta-N-acetylhexosaminidase</fullName>
    </submittedName>
</protein>
<dbReference type="GO" id="GO:0009254">
    <property type="term" value="P:peptidoglycan turnover"/>
    <property type="evidence" value="ECO:0007669"/>
    <property type="project" value="TreeGrafter"/>
</dbReference>
<evidence type="ECO:0000256" key="1">
    <source>
        <dbReference type="ARBA" id="ARBA00005336"/>
    </source>
</evidence>
<evidence type="ECO:0000313" key="6">
    <source>
        <dbReference type="Proteomes" id="UP000191040"/>
    </source>
</evidence>
<dbReference type="EMBL" id="LT796768">
    <property type="protein sequence ID" value="SKB10129.1"/>
    <property type="molecule type" value="Genomic_DNA"/>
</dbReference>
<gene>
    <name evidence="5" type="ORF">SAMN06295964_3115</name>
</gene>
<keyword evidence="3" id="KW-0326">Glycosidase</keyword>
<dbReference type="Pfam" id="PF00933">
    <property type="entry name" value="Glyco_hydro_3"/>
    <property type="match status" value="1"/>
</dbReference>
<dbReference type="Gene3D" id="3.20.20.300">
    <property type="entry name" value="Glycoside hydrolase, family 3, N-terminal domain"/>
    <property type="match status" value="1"/>
</dbReference>
<evidence type="ECO:0000256" key="2">
    <source>
        <dbReference type="ARBA" id="ARBA00022801"/>
    </source>
</evidence>
<dbReference type="RefSeq" id="WP_078700994.1">
    <property type="nucleotide sequence ID" value="NZ_LT796768.1"/>
</dbReference>
<comment type="similarity">
    <text evidence="1">Belongs to the glycosyl hydrolase 3 family.</text>
</comment>
<evidence type="ECO:0000256" key="3">
    <source>
        <dbReference type="ARBA" id="ARBA00023295"/>
    </source>
</evidence>
<dbReference type="PROSITE" id="PS00775">
    <property type="entry name" value="GLYCOSYL_HYDROL_F3"/>
    <property type="match status" value="1"/>
</dbReference>
<dbReference type="OrthoDB" id="9805821at2"/>
<organism evidence="5 6">
    <name type="scientific">Aeromicrobium choanae</name>
    <dbReference type="NCBI Taxonomy" id="1736691"/>
    <lineage>
        <taxon>Bacteria</taxon>
        <taxon>Bacillati</taxon>
        <taxon>Actinomycetota</taxon>
        <taxon>Actinomycetes</taxon>
        <taxon>Propionibacteriales</taxon>
        <taxon>Nocardioidaceae</taxon>
        <taxon>Aeromicrobium</taxon>
    </lineage>
</organism>
<dbReference type="GO" id="GO:0005975">
    <property type="term" value="P:carbohydrate metabolic process"/>
    <property type="evidence" value="ECO:0007669"/>
    <property type="project" value="InterPro"/>
</dbReference>
<dbReference type="InterPro" id="IPR050226">
    <property type="entry name" value="NagZ_Beta-hexosaminidase"/>
</dbReference>
<dbReference type="PANTHER" id="PTHR30480:SF16">
    <property type="entry name" value="GLYCOSIDE HYDROLASE FAMILY 3 DOMAIN PROTEIN"/>
    <property type="match status" value="1"/>
</dbReference>
<sequence>MTDDSVRTDAHGVMLAAFHGPRVPSWLARAFDDGLAGICLYGDNLPTDGDVRPVARAVAALDPTRILALDEEGGDVTRLHMATGSPHPGNAALGVVDDVALTRTIAAGIGAELREAGVWLDLAPCADANSNAANPVIGTRSFGADPALVARHVAAFVEGLASSGVAASVKHFPGHGDTSADSHLELPRVDASAAVLRERELVPFRAAIEAGAASIMTSHVVLAAFDPGRPATLSRAVLTGLLREELGYDGVIVSDALDMAGASGTLGLGGAAVASLAAGADLLCLGPEPSSGPSALTAAVEAVVAAVDAGTLDRARLRDAAARVERLRADWAGRPAPEPGTIETARIASEKVAAEVVSRLGVSPLAGRATVVRIDTGTNPAVGWTDWGRLDVDAAVVDLTARDLEGVGPFGGEVLVVARRAAAHPDVRAWITAQLDANPHARLVELAWPDPTLAHRSDVLCTMGSSAALLSALSRALRGEAA</sequence>
<dbReference type="STRING" id="1736691.SAMN06295964_3115"/>
<dbReference type="InterPro" id="IPR036962">
    <property type="entry name" value="Glyco_hydro_3_N_sf"/>
</dbReference>
<evidence type="ECO:0000259" key="4">
    <source>
        <dbReference type="Pfam" id="PF00933"/>
    </source>
</evidence>
<keyword evidence="6" id="KW-1185">Reference proteome</keyword>
<dbReference type="GO" id="GO:0004553">
    <property type="term" value="F:hydrolase activity, hydrolyzing O-glycosyl compounds"/>
    <property type="evidence" value="ECO:0007669"/>
    <property type="project" value="InterPro"/>
</dbReference>
<dbReference type="InterPro" id="IPR001764">
    <property type="entry name" value="Glyco_hydro_3_N"/>
</dbReference>